<keyword evidence="1" id="KW-0472">Membrane</keyword>
<keyword evidence="1" id="KW-0812">Transmembrane</keyword>
<gene>
    <name evidence="2" type="ORF">Rin_00014880</name>
</gene>
<accession>G2H0A8</accession>
<reference evidence="2 3" key="1">
    <citation type="journal article" date="2012" name="Genome Res.">
        <title>Genomic basis of endosymbiont-conferred protection against an insect parasitoid.</title>
        <authorList>
            <person name="Hansen A.K."/>
            <person name="Vorburger C."/>
            <person name="Moran N.A."/>
        </authorList>
    </citation>
    <scope>NUCLEOTIDE SEQUENCE [LARGE SCALE GENOMIC DNA]</scope>
    <source>
        <strain evidence="3">R5.15</strain>
    </source>
</reference>
<evidence type="ECO:0000313" key="3">
    <source>
        <dbReference type="Proteomes" id="UP000004116"/>
    </source>
</evidence>
<dbReference type="AlphaFoldDB" id="G2H0A8"/>
<dbReference type="EMBL" id="AGCA01000356">
    <property type="protein sequence ID" value="EGY28571.1"/>
    <property type="molecule type" value="Genomic_DNA"/>
</dbReference>
<organism evidence="2 3">
    <name type="scientific">Candidatus Regiella insecticola 5.15</name>
    <dbReference type="NCBI Taxonomy" id="1005043"/>
    <lineage>
        <taxon>Bacteria</taxon>
        <taxon>Pseudomonadati</taxon>
        <taxon>Pseudomonadota</taxon>
        <taxon>Gammaproteobacteria</taxon>
        <taxon>Enterobacterales</taxon>
        <taxon>Enterobacteriaceae</taxon>
        <taxon>aphid secondary symbionts</taxon>
        <taxon>Candidatus Regiella</taxon>
    </lineage>
</organism>
<keyword evidence="1" id="KW-1133">Transmembrane helix</keyword>
<protein>
    <submittedName>
        <fullName evidence="2">Uncharacterized protein</fullName>
    </submittedName>
</protein>
<keyword evidence="3" id="KW-1185">Reference proteome</keyword>
<proteinExistence type="predicted"/>
<evidence type="ECO:0000256" key="1">
    <source>
        <dbReference type="SAM" id="Phobius"/>
    </source>
</evidence>
<name>G2H0A8_9ENTR</name>
<evidence type="ECO:0000313" key="2">
    <source>
        <dbReference type="EMBL" id="EGY28571.1"/>
    </source>
</evidence>
<comment type="caution">
    <text evidence="2">The sequence shown here is derived from an EMBL/GenBank/DDBJ whole genome shotgun (WGS) entry which is preliminary data.</text>
</comment>
<dbReference type="Proteomes" id="UP000004116">
    <property type="component" value="Unassembled WGS sequence"/>
</dbReference>
<dbReference type="RefSeq" id="WP_006707142.1">
    <property type="nucleotide sequence ID" value="NZ_AGCA01000356.1"/>
</dbReference>
<feature type="transmembrane region" description="Helical" evidence="1">
    <location>
        <begin position="40"/>
        <end position="60"/>
    </location>
</feature>
<sequence>MAIQPGVITGQICDVPPGKNCQAITLSIESPYQPVSEIDYAKAGLLWGLAFTSVIFLYLFSKGIGLILNMVKNA</sequence>